<dbReference type="NCBIfam" id="NF003645">
    <property type="entry name" value="PRK05286.1-2"/>
    <property type="match status" value="1"/>
</dbReference>
<evidence type="ECO:0000259" key="15">
    <source>
        <dbReference type="Pfam" id="PF01180"/>
    </source>
</evidence>
<keyword evidence="10" id="KW-0665">Pyrimidine biosynthesis</keyword>
<dbReference type="NCBIfam" id="TIGR01036">
    <property type="entry name" value="pyrD_sub2"/>
    <property type="match status" value="1"/>
</dbReference>
<evidence type="ECO:0000313" key="16">
    <source>
        <dbReference type="EMBL" id="KJV69578.1"/>
    </source>
</evidence>
<dbReference type="PROSITE" id="PS00911">
    <property type="entry name" value="DHODEHASE_1"/>
    <property type="match status" value="1"/>
</dbReference>
<keyword evidence="11 16" id="KW-0560">Oxidoreductase</keyword>
<reference evidence="16 17" key="1">
    <citation type="submission" date="2015-02" db="EMBL/GenBank/DDBJ databases">
        <title>Genome Sequencing of Rickettsiales.</title>
        <authorList>
            <person name="Daugherty S.C."/>
            <person name="Su Q."/>
            <person name="Abolude K."/>
            <person name="Beier-Sexton M."/>
            <person name="Carlyon J.A."/>
            <person name="Carter R."/>
            <person name="Day N.P."/>
            <person name="Dumler S.J."/>
            <person name="Dyachenko V."/>
            <person name="Godinez A."/>
            <person name="Kurtti T.J."/>
            <person name="Lichay M."/>
            <person name="Mullins K.E."/>
            <person name="Ott S."/>
            <person name="Pappas-Brown V."/>
            <person name="Paris D.H."/>
            <person name="Patel P."/>
            <person name="Richards A.L."/>
            <person name="Sadzewicz L."/>
            <person name="Sears K."/>
            <person name="Seidman D."/>
            <person name="Sengamalay N."/>
            <person name="Stenos J."/>
            <person name="Tallon L.J."/>
            <person name="Vincent G."/>
            <person name="Fraser C.M."/>
            <person name="Munderloh U."/>
            <person name="Dunning-Hotopp J.C."/>
        </authorList>
    </citation>
    <scope>NUCLEOTIDE SEQUENCE [LARGE SCALE GENOMIC DNA]</scope>
    <source>
        <strain evidence="16 17">RAC413</strain>
    </source>
</reference>
<dbReference type="SUPFAM" id="SSF51395">
    <property type="entry name" value="FMN-linked oxidoreductases"/>
    <property type="match status" value="1"/>
</dbReference>
<gene>
    <name evidence="16" type="primary">pyrD</name>
    <name evidence="16" type="ORF">NLO413_0973</name>
</gene>
<dbReference type="PIRSF" id="PIRSF000164">
    <property type="entry name" value="DHO_oxidase"/>
    <property type="match status" value="1"/>
</dbReference>
<dbReference type="UniPathway" id="UPA00070">
    <property type="reaction ID" value="UER00946"/>
</dbReference>
<comment type="function">
    <text evidence="2">Catalyzes the conversion of dihydroorotate to orotate with quinone as electron acceptor.</text>
</comment>
<evidence type="ECO:0000256" key="12">
    <source>
        <dbReference type="ARBA" id="ARBA00023136"/>
    </source>
</evidence>
<sequence>MLPLKLTNPLLHISPEIAHRLVILALKNGLFPYTAPQWYSCLNTQFFSKRLRTPIGTAAGFDKNAEVIKPMLSMGFGFTEVGTITKYPQKGNKIPRVFRLHKERAIINNLGFNNKGVQYIIKQINKCDLNNYTFGINIGINKDTNDPIKDFTDVIKEIYGLSTYITINISSPNTLRLRDFQNKEILTKLLMSIIQTRKTIDYAESVPFFLKISPDINDTIKEDIAILSLKYKINGLIISNTTTQFGHLCSNSKGGLSGQPLFDLSTRILSEMYQLTNGQLVLIGCGGISNGFQAYEKIKAGASLLQLYTAMVYNGVNVINKINQELAGILTSEGFTKIDQAVGINHK</sequence>
<dbReference type="PROSITE" id="PS00912">
    <property type="entry name" value="DHODEHASE_2"/>
    <property type="match status" value="1"/>
</dbReference>
<dbReference type="Proteomes" id="UP000033562">
    <property type="component" value="Unassembled WGS sequence"/>
</dbReference>
<dbReference type="Gene3D" id="3.20.20.70">
    <property type="entry name" value="Aldolase class I"/>
    <property type="match status" value="1"/>
</dbReference>
<keyword evidence="17" id="KW-1185">Reference proteome</keyword>
<organism evidence="16 17">
    <name type="scientific">Candidatus Neoehrlichia procyonis str. RAC413</name>
    <dbReference type="NCBI Taxonomy" id="1359163"/>
    <lineage>
        <taxon>Bacteria</taxon>
        <taxon>Pseudomonadati</taxon>
        <taxon>Pseudomonadota</taxon>
        <taxon>Alphaproteobacteria</taxon>
        <taxon>Rickettsiales</taxon>
        <taxon>Anaplasmataceae</taxon>
        <taxon>Candidatus Neoehrlichia</taxon>
    </lineage>
</organism>
<dbReference type="GO" id="GO:0016020">
    <property type="term" value="C:membrane"/>
    <property type="evidence" value="ECO:0007669"/>
    <property type="project" value="UniProtKB-SubCell"/>
</dbReference>
<evidence type="ECO:0000256" key="2">
    <source>
        <dbReference type="ARBA" id="ARBA00003125"/>
    </source>
</evidence>
<dbReference type="GO" id="GO:0005737">
    <property type="term" value="C:cytoplasm"/>
    <property type="evidence" value="ECO:0007669"/>
    <property type="project" value="InterPro"/>
</dbReference>
<evidence type="ECO:0000256" key="13">
    <source>
        <dbReference type="ARBA" id="ARBA00048639"/>
    </source>
</evidence>
<dbReference type="PANTHER" id="PTHR48109:SF4">
    <property type="entry name" value="DIHYDROOROTATE DEHYDROGENASE (QUINONE), MITOCHONDRIAL"/>
    <property type="match status" value="1"/>
</dbReference>
<dbReference type="GO" id="GO:0006207">
    <property type="term" value="P:'de novo' pyrimidine nucleobase biosynthetic process"/>
    <property type="evidence" value="ECO:0007669"/>
    <property type="project" value="UniProtKB-UniRule"/>
</dbReference>
<comment type="similarity">
    <text evidence="5">Belongs to the dihydroorotate dehydrogenase family. Type 2 subfamily.</text>
</comment>
<dbReference type="InterPro" id="IPR050074">
    <property type="entry name" value="DHO_dehydrogenase"/>
</dbReference>
<dbReference type="NCBIfam" id="NF003652">
    <property type="entry name" value="PRK05286.2-5"/>
    <property type="match status" value="1"/>
</dbReference>
<comment type="pathway">
    <text evidence="4">Pyrimidine metabolism; UMP biosynthesis via de novo pathway; orotate from (S)-dihydroorotate (quinone route): step 1/1.</text>
</comment>
<dbReference type="EMBL" id="LANX01000001">
    <property type="protein sequence ID" value="KJV69578.1"/>
    <property type="molecule type" value="Genomic_DNA"/>
</dbReference>
<evidence type="ECO:0000256" key="1">
    <source>
        <dbReference type="ARBA" id="ARBA00001917"/>
    </source>
</evidence>
<evidence type="ECO:0000256" key="14">
    <source>
        <dbReference type="NCBIfam" id="TIGR01036"/>
    </source>
</evidence>
<evidence type="ECO:0000256" key="9">
    <source>
        <dbReference type="ARBA" id="ARBA00022643"/>
    </source>
</evidence>
<accession>A0A0F3NNH4</accession>
<evidence type="ECO:0000256" key="8">
    <source>
        <dbReference type="ARBA" id="ARBA00022630"/>
    </source>
</evidence>
<dbReference type="EC" id="1.3.5.2" evidence="6 14"/>
<keyword evidence="9" id="KW-0288">FMN</keyword>
<comment type="caution">
    <text evidence="16">The sequence shown here is derived from an EMBL/GenBank/DDBJ whole genome shotgun (WGS) entry which is preliminary data.</text>
</comment>
<dbReference type="PATRIC" id="fig|1359163.3.peg.944"/>
<dbReference type="STRING" id="1359163.NLO413_0973"/>
<dbReference type="InterPro" id="IPR001295">
    <property type="entry name" value="Dihydroorotate_DH_CS"/>
</dbReference>
<keyword evidence="12" id="KW-0472">Membrane</keyword>
<evidence type="ECO:0000256" key="4">
    <source>
        <dbReference type="ARBA" id="ARBA00005161"/>
    </source>
</evidence>
<dbReference type="InterPro" id="IPR005720">
    <property type="entry name" value="Dihydroorotate_DH_cat"/>
</dbReference>
<name>A0A0F3NNH4_9RICK</name>
<feature type="domain" description="Dihydroorotate dehydrogenase catalytic" evidence="15">
    <location>
        <begin position="42"/>
        <end position="330"/>
    </location>
</feature>
<evidence type="ECO:0000256" key="3">
    <source>
        <dbReference type="ARBA" id="ARBA00004370"/>
    </source>
</evidence>
<protein>
    <recommendedName>
        <fullName evidence="7 14">Dihydroorotate dehydrogenase (quinone)</fullName>
        <ecNumber evidence="6 14">1.3.5.2</ecNumber>
    </recommendedName>
</protein>
<evidence type="ECO:0000313" key="17">
    <source>
        <dbReference type="Proteomes" id="UP000033562"/>
    </source>
</evidence>
<dbReference type="OrthoDB" id="9802377at2"/>
<proteinExistence type="inferred from homology"/>
<dbReference type="AlphaFoldDB" id="A0A0F3NNH4"/>
<dbReference type="RefSeq" id="WP_045809252.1">
    <property type="nucleotide sequence ID" value="NZ_LANX01000001.1"/>
</dbReference>
<comment type="cofactor">
    <cofactor evidence="1">
        <name>FMN</name>
        <dbReference type="ChEBI" id="CHEBI:58210"/>
    </cofactor>
</comment>
<evidence type="ECO:0000256" key="5">
    <source>
        <dbReference type="ARBA" id="ARBA00005359"/>
    </source>
</evidence>
<evidence type="ECO:0000256" key="6">
    <source>
        <dbReference type="ARBA" id="ARBA00012791"/>
    </source>
</evidence>
<dbReference type="InterPro" id="IPR013785">
    <property type="entry name" value="Aldolase_TIM"/>
</dbReference>
<dbReference type="PANTHER" id="PTHR48109">
    <property type="entry name" value="DIHYDROOROTATE DEHYDROGENASE (QUINONE), MITOCHONDRIAL-RELATED"/>
    <property type="match status" value="1"/>
</dbReference>
<dbReference type="GO" id="GO:0106430">
    <property type="term" value="F:dihydroorotate dehydrogenase (quinone) activity"/>
    <property type="evidence" value="ECO:0007669"/>
    <property type="project" value="UniProtKB-EC"/>
</dbReference>
<evidence type="ECO:0000256" key="7">
    <source>
        <dbReference type="ARBA" id="ARBA00018366"/>
    </source>
</evidence>
<dbReference type="Pfam" id="PF01180">
    <property type="entry name" value="DHO_dh"/>
    <property type="match status" value="1"/>
</dbReference>
<evidence type="ECO:0000256" key="10">
    <source>
        <dbReference type="ARBA" id="ARBA00022975"/>
    </source>
</evidence>
<comment type="subcellular location">
    <subcellularLocation>
        <location evidence="3">Membrane</location>
    </subcellularLocation>
</comment>
<evidence type="ECO:0000256" key="11">
    <source>
        <dbReference type="ARBA" id="ARBA00023002"/>
    </source>
</evidence>
<dbReference type="InterPro" id="IPR005719">
    <property type="entry name" value="Dihydroorotate_DH_2"/>
</dbReference>
<dbReference type="GO" id="GO:0044205">
    <property type="term" value="P:'de novo' UMP biosynthetic process"/>
    <property type="evidence" value="ECO:0007669"/>
    <property type="project" value="UniProtKB-UniPathway"/>
</dbReference>
<dbReference type="InterPro" id="IPR012135">
    <property type="entry name" value="Dihydroorotate_DH_1_2"/>
</dbReference>
<dbReference type="CDD" id="cd04738">
    <property type="entry name" value="DHOD_2_like"/>
    <property type="match status" value="1"/>
</dbReference>
<keyword evidence="8" id="KW-0285">Flavoprotein</keyword>
<comment type="catalytic activity">
    <reaction evidence="13">
        <text>(S)-dihydroorotate + a quinone = orotate + a quinol</text>
        <dbReference type="Rhea" id="RHEA:30187"/>
        <dbReference type="ChEBI" id="CHEBI:24646"/>
        <dbReference type="ChEBI" id="CHEBI:30839"/>
        <dbReference type="ChEBI" id="CHEBI:30864"/>
        <dbReference type="ChEBI" id="CHEBI:132124"/>
        <dbReference type="EC" id="1.3.5.2"/>
    </reaction>
</comment>